<dbReference type="SMART" id="SM00407">
    <property type="entry name" value="IGc1"/>
    <property type="match status" value="1"/>
</dbReference>
<name>A0ABN9MGI9_9NEOB</name>
<dbReference type="InterPro" id="IPR003006">
    <property type="entry name" value="Ig/MHC_CS"/>
</dbReference>
<dbReference type="SUPFAM" id="SSF48726">
    <property type="entry name" value="Immunoglobulin"/>
    <property type="match status" value="1"/>
</dbReference>
<proteinExistence type="predicted"/>
<evidence type="ECO:0000256" key="1">
    <source>
        <dbReference type="ARBA" id="ARBA00023180"/>
    </source>
</evidence>
<dbReference type="PANTHER" id="PTHR16675:SF235">
    <property type="entry name" value="SHKT DOMAIN-CONTAINING PROTEIN"/>
    <property type="match status" value="1"/>
</dbReference>
<dbReference type="InterPro" id="IPR050208">
    <property type="entry name" value="MHC_class-I_related"/>
</dbReference>
<dbReference type="Gene3D" id="3.30.500.10">
    <property type="entry name" value="MHC class I-like antigen recognition-like"/>
    <property type="match status" value="1"/>
</dbReference>
<protein>
    <recommendedName>
        <fullName evidence="2">Ig-like domain-containing protein</fullName>
    </recommendedName>
</protein>
<comment type="caution">
    <text evidence="3">The sequence shown here is derived from an EMBL/GenBank/DDBJ whole genome shotgun (WGS) entry which is preliminary data.</text>
</comment>
<keyword evidence="4" id="KW-1185">Reference proteome</keyword>
<dbReference type="PANTHER" id="PTHR16675">
    <property type="entry name" value="MHC CLASS I-RELATED"/>
    <property type="match status" value="1"/>
</dbReference>
<dbReference type="InterPro" id="IPR007110">
    <property type="entry name" value="Ig-like_dom"/>
</dbReference>
<dbReference type="PROSITE" id="PS00290">
    <property type="entry name" value="IG_MHC"/>
    <property type="match status" value="1"/>
</dbReference>
<dbReference type="Gene3D" id="2.60.40.10">
    <property type="entry name" value="Immunoglobulins"/>
    <property type="match status" value="1"/>
</dbReference>
<reference evidence="3" key="1">
    <citation type="submission" date="2023-07" db="EMBL/GenBank/DDBJ databases">
        <authorList>
            <person name="Stuckert A."/>
        </authorList>
    </citation>
    <scope>NUCLEOTIDE SEQUENCE</scope>
</reference>
<dbReference type="Proteomes" id="UP001176940">
    <property type="component" value="Unassembled WGS sequence"/>
</dbReference>
<dbReference type="SUPFAM" id="SSF54452">
    <property type="entry name" value="MHC antigen-recognition domain"/>
    <property type="match status" value="1"/>
</dbReference>
<organism evidence="3 4">
    <name type="scientific">Ranitomeya imitator</name>
    <name type="common">mimic poison frog</name>
    <dbReference type="NCBI Taxonomy" id="111125"/>
    <lineage>
        <taxon>Eukaryota</taxon>
        <taxon>Metazoa</taxon>
        <taxon>Chordata</taxon>
        <taxon>Craniata</taxon>
        <taxon>Vertebrata</taxon>
        <taxon>Euteleostomi</taxon>
        <taxon>Amphibia</taxon>
        <taxon>Batrachia</taxon>
        <taxon>Anura</taxon>
        <taxon>Neobatrachia</taxon>
        <taxon>Hyloidea</taxon>
        <taxon>Dendrobatidae</taxon>
        <taxon>Dendrobatinae</taxon>
        <taxon>Ranitomeya</taxon>
    </lineage>
</organism>
<sequence length="229" mass="25999">MAVRHFELEAGVGNYWRSDGVHLNDIGLDLWMLAIQEGVERAMAVALYGCTLRDNGTVLASLSHHLDGKPFMSLNMESARFIAETPDAQKIAQRFNFNESELQEIRKMFVNTCIPHITELLSLGNCTFSRKEAPVVKVTHVPVDNGTFVVRCRAYGHYPKDISIFWYKNGEQMSSEMMERTTLPLLDLTYLTSLSFNVTSMADDVYTCRVNHSSMLRDFAQDWNSLSTN</sequence>
<dbReference type="InterPro" id="IPR003597">
    <property type="entry name" value="Ig_C1-set"/>
</dbReference>
<gene>
    <name evidence="3" type="ORF">RIMI_LOCUS20720213</name>
</gene>
<keyword evidence="1" id="KW-0325">Glycoprotein</keyword>
<evidence type="ECO:0000259" key="2">
    <source>
        <dbReference type="PROSITE" id="PS50835"/>
    </source>
</evidence>
<dbReference type="InterPro" id="IPR011162">
    <property type="entry name" value="MHC_I/II-like_Ag-recog"/>
</dbReference>
<feature type="domain" description="Ig-like" evidence="2">
    <location>
        <begin position="134"/>
        <end position="227"/>
    </location>
</feature>
<dbReference type="InterPro" id="IPR013783">
    <property type="entry name" value="Ig-like_fold"/>
</dbReference>
<accession>A0ABN9MGI9</accession>
<evidence type="ECO:0000313" key="4">
    <source>
        <dbReference type="Proteomes" id="UP001176940"/>
    </source>
</evidence>
<evidence type="ECO:0000313" key="3">
    <source>
        <dbReference type="EMBL" id="CAJ0965873.1"/>
    </source>
</evidence>
<dbReference type="InterPro" id="IPR036179">
    <property type="entry name" value="Ig-like_dom_sf"/>
</dbReference>
<dbReference type="EMBL" id="CAUEEQ010070332">
    <property type="protein sequence ID" value="CAJ0965873.1"/>
    <property type="molecule type" value="Genomic_DNA"/>
</dbReference>
<dbReference type="Pfam" id="PF07654">
    <property type="entry name" value="C1-set"/>
    <property type="match status" value="1"/>
</dbReference>
<dbReference type="PROSITE" id="PS50835">
    <property type="entry name" value="IG_LIKE"/>
    <property type="match status" value="1"/>
</dbReference>
<dbReference type="InterPro" id="IPR037055">
    <property type="entry name" value="MHC_I-like_Ag-recog_sf"/>
</dbReference>